<accession>A0ABD1PRC0</accession>
<organism evidence="2 3">
    <name type="scientific">Abeliophyllum distichum</name>
    <dbReference type="NCBI Taxonomy" id="126358"/>
    <lineage>
        <taxon>Eukaryota</taxon>
        <taxon>Viridiplantae</taxon>
        <taxon>Streptophyta</taxon>
        <taxon>Embryophyta</taxon>
        <taxon>Tracheophyta</taxon>
        <taxon>Spermatophyta</taxon>
        <taxon>Magnoliopsida</taxon>
        <taxon>eudicotyledons</taxon>
        <taxon>Gunneridae</taxon>
        <taxon>Pentapetalae</taxon>
        <taxon>asterids</taxon>
        <taxon>lamiids</taxon>
        <taxon>Lamiales</taxon>
        <taxon>Oleaceae</taxon>
        <taxon>Forsythieae</taxon>
        <taxon>Abeliophyllum</taxon>
    </lineage>
</organism>
<dbReference type="EMBL" id="JBFOLK010000013">
    <property type="protein sequence ID" value="KAL2466467.1"/>
    <property type="molecule type" value="Genomic_DNA"/>
</dbReference>
<protein>
    <submittedName>
        <fullName evidence="2">Retroelement</fullName>
    </submittedName>
</protein>
<proteinExistence type="predicted"/>
<feature type="region of interest" description="Disordered" evidence="1">
    <location>
        <begin position="1"/>
        <end position="41"/>
    </location>
</feature>
<comment type="caution">
    <text evidence="2">The sequence shown here is derived from an EMBL/GenBank/DDBJ whole genome shotgun (WGS) entry which is preliminary data.</text>
</comment>
<evidence type="ECO:0000313" key="3">
    <source>
        <dbReference type="Proteomes" id="UP001604336"/>
    </source>
</evidence>
<reference evidence="3" key="1">
    <citation type="submission" date="2024-07" db="EMBL/GenBank/DDBJ databases">
        <title>Two chromosome-level genome assemblies of Korean endemic species Abeliophyllum distichum and Forsythia ovata (Oleaceae).</title>
        <authorList>
            <person name="Jang H."/>
        </authorList>
    </citation>
    <scope>NUCLEOTIDE SEQUENCE [LARGE SCALE GENOMIC DNA]</scope>
</reference>
<evidence type="ECO:0000313" key="2">
    <source>
        <dbReference type="EMBL" id="KAL2466467.1"/>
    </source>
</evidence>
<dbReference type="AlphaFoldDB" id="A0ABD1PRC0"/>
<name>A0ABD1PRC0_9LAMI</name>
<feature type="compositionally biased region" description="Polar residues" evidence="1">
    <location>
        <begin position="14"/>
        <end position="39"/>
    </location>
</feature>
<keyword evidence="3" id="KW-1185">Reference proteome</keyword>
<feature type="compositionally biased region" description="Basic and acidic residues" evidence="1">
    <location>
        <begin position="1"/>
        <end position="11"/>
    </location>
</feature>
<feature type="region of interest" description="Disordered" evidence="1">
    <location>
        <begin position="209"/>
        <end position="230"/>
    </location>
</feature>
<evidence type="ECO:0000256" key="1">
    <source>
        <dbReference type="SAM" id="MobiDB-lite"/>
    </source>
</evidence>
<dbReference type="Proteomes" id="UP001604336">
    <property type="component" value="Unassembled WGS sequence"/>
</dbReference>
<gene>
    <name evidence="2" type="ORF">Adt_42318</name>
</gene>
<sequence length="455" mass="51474">MPHKNSDKEPVNQRVVQSVNKRYEEQQNTPGTKGQNQSRYEPMTELSPRTMCALLGELTQDVIGQWDTFGVRIYKKCNNMPHKNSNKEPVNQRVVQYVNERYEEQQNTLGTEGQNQSRYEPMTELSPRTMRTLLDELTQDVVGQVILQNVHDMEKFIQNENIHYDNMAKQLGTLNELMNKLVGQICQPNFPSIGNHFQARTIVGHNSPVLSSNQEIEPPFIPSTSNSRGRKMENLDHSNGAFNLGGGPTAREIIQNIGQNVTRVNNGANVQVNGNNVLNNGNFATNPGPNNRPQMIPPVNQPIGVSYDLNVGLRNQIAEIMQDQMAFGMRPFIRPTYRKPYPDLDAIESGRITFEAKKKMAVDENPFPWPLGINMITTGFKSGLPKFKLVVDNGEEDPEPHPSIFECLKGKEGKRDERILCARCSREENENVEKTGAWGHHHRPSVIPNFQPIRG</sequence>